<accession>A0AAE3Y6S6</accession>
<dbReference type="GO" id="GO:0005524">
    <property type="term" value="F:ATP binding"/>
    <property type="evidence" value="ECO:0007669"/>
    <property type="project" value="UniProtKB-KW"/>
</dbReference>
<dbReference type="GO" id="GO:0051191">
    <property type="term" value="P:prosthetic group biosynthetic process"/>
    <property type="evidence" value="ECO:0007669"/>
    <property type="project" value="TreeGrafter"/>
</dbReference>
<dbReference type="Gene3D" id="1.10.4200.10">
    <property type="entry name" value="Triphosphoribosyl-dephospho-CoA protein"/>
    <property type="match status" value="1"/>
</dbReference>
<dbReference type="Proteomes" id="UP001184861">
    <property type="component" value="Unassembled WGS sequence"/>
</dbReference>
<dbReference type="GO" id="GO:0016757">
    <property type="term" value="F:glycosyltransferase activity"/>
    <property type="evidence" value="ECO:0007669"/>
    <property type="project" value="UniProtKB-KW"/>
</dbReference>
<reference evidence="6" key="1">
    <citation type="submission" date="2023-07" db="EMBL/GenBank/DDBJ databases">
        <title>Sorghum-associated microbial communities from plants grown in Nebraska, USA.</title>
        <authorList>
            <person name="Schachtman D."/>
        </authorList>
    </citation>
    <scope>NUCLEOTIDE SEQUENCE</scope>
    <source>
        <strain evidence="6">DS2360</strain>
    </source>
</reference>
<evidence type="ECO:0000256" key="2">
    <source>
        <dbReference type="ARBA" id="ARBA00012074"/>
    </source>
</evidence>
<evidence type="ECO:0000313" key="7">
    <source>
        <dbReference type="EMBL" id="MDR6525032.1"/>
    </source>
</evidence>
<name>A0AAE3Y6S6_9FLAO</name>
<dbReference type="RefSeq" id="WP_309944332.1">
    <property type="nucleotide sequence ID" value="NZ_JAVDQY010000001.1"/>
</dbReference>
<dbReference type="AlphaFoldDB" id="A0AAE3Y6S6"/>
<dbReference type="InterPro" id="IPR002736">
    <property type="entry name" value="CitG"/>
</dbReference>
<evidence type="ECO:0000256" key="4">
    <source>
        <dbReference type="ARBA" id="ARBA00022741"/>
    </source>
</evidence>
<dbReference type="GO" id="GO:0046917">
    <property type="term" value="F:triphosphoribosyl-dephospho-CoA synthase activity"/>
    <property type="evidence" value="ECO:0007669"/>
    <property type="project" value="UniProtKB-EC"/>
</dbReference>
<organism evidence="6 8">
    <name type="scientific">Chryseobacterium rhizosphaerae</name>
    <dbReference type="NCBI Taxonomy" id="395937"/>
    <lineage>
        <taxon>Bacteria</taxon>
        <taxon>Pseudomonadati</taxon>
        <taxon>Bacteroidota</taxon>
        <taxon>Flavobacteriia</taxon>
        <taxon>Flavobacteriales</taxon>
        <taxon>Weeksellaceae</taxon>
        <taxon>Chryseobacterium group</taxon>
        <taxon>Chryseobacterium</taxon>
    </lineage>
</organism>
<comment type="caution">
    <text evidence="6">The sequence shown here is derived from an EMBL/GenBank/DDBJ whole genome shotgun (WGS) entry which is preliminary data.</text>
</comment>
<dbReference type="EMBL" id="JAVDQY010000001">
    <property type="protein sequence ID" value="MDR6525032.1"/>
    <property type="molecule type" value="Genomic_DNA"/>
</dbReference>
<evidence type="ECO:0000256" key="3">
    <source>
        <dbReference type="ARBA" id="ARBA00022679"/>
    </source>
</evidence>
<sequence>MLAEIITYNLVADTIADFARESLLEEVYLTPKPGLVDRENNGSHHDLNLTVMESSALALRSVFYEMAIVAAHKKPSLQLREELGAIGRYGERKMLEATGGINAHKGAIWSIGLLVAATSILSSGDSVFTISNLLNTAGAIARFDDRYQPSAPSNGKQVSKKYKVATAREEAALGFPSLSKTALPTWRKYQNESENICRINVLLSLISVVDDTCILHRSDMKVLRMIKQKAKDILDRGGMGIPENQHVYQDLDDLVRYWWVSPGGSADMLAASIFIHKVTHHFTIN</sequence>
<dbReference type="PANTHER" id="PTHR30201:SF2">
    <property type="entry name" value="2-(5''-TRIPHOSPHORIBOSYL)-3'-DEPHOSPHOCOENZYME-A SYNTHASE"/>
    <property type="match status" value="1"/>
</dbReference>
<comment type="catalytic activity">
    <reaction evidence="1">
        <text>3'-dephospho-CoA + ATP = 2'-(5''-triphospho-alpha-D-ribosyl)-3'-dephospho-CoA + adenine</text>
        <dbReference type="Rhea" id="RHEA:15117"/>
        <dbReference type="ChEBI" id="CHEBI:16708"/>
        <dbReference type="ChEBI" id="CHEBI:30616"/>
        <dbReference type="ChEBI" id="CHEBI:57328"/>
        <dbReference type="ChEBI" id="CHEBI:61378"/>
        <dbReference type="EC" id="2.4.2.52"/>
    </reaction>
</comment>
<evidence type="ECO:0000256" key="1">
    <source>
        <dbReference type="ARBA" id="ARBA00001210"/>
    </source>
</evidence>
<proteinExistence type="predicted"/>
<dbReference type="Pfam" id="PF01874">
    <property type="entry name" value="CitG"/>
    <property type="match status" value="1"/>
</dbReference>
<keyword evidence="4" id="KW-0547">Nucleotide-binding</keyword>
<evidence type="ECO:0000256" key="5">
    <source>
        <dbReference type="ARBA" id="ARBA00022840"/>
    </source>
</evidence>
<protein>
    <recommendedName>
        <fullName evidence="2">triphosphoribosyl-dephospho-CoA synthase</fullName>
        <ecNumber evidence="2">2.4.2.52</ecNumber>
    </recommendedName>
</protein>
<keyword evidence="5" id="KW-0067">ATP-binding</keyword>
<dbReference type="EC" id="2.4.2.52" evidence="2"/>
<evidence type="ECO:0000313" key="8">
    <source>
        <dbReference type="Proteomes" id="UP001184861"/>
    </source>
</evidence>
<evidence type="ECO:0000313" key="6">
    <source>
        <dbReference type="EMBL" id="MDR6524999.1"/>
    </source>
</evidence>
<dbReference type="PANTHER" id="PTHR30201">
    <property type="entry name" value="TRIPHOSPHORIBOSYL-DEPHOSPHO-COA SYNTHASE"/>
    <property type="match status" value="1"/>
</dbReference>
<keyword evidence="3 6" id="KW-0808">Transferase</keyword>
<dbReference type="EMBL" id="JAVDQY010000001">
    <property type="protein sequence ID" value="MDR6524999.1"/>
    <property type="molecule type" value="Genomic_DNA"/>
</dbReference>
<keyword evidence="6" id="KW-0328">Glycosyltransferase</keyword>
<gene>
    <name evidence="6" type="ORF">J2787_000369</name>
    <name evidence="7" type="ORF">J2787_000402</name>
</gene>